<evidence type="ECO:0000259" key="11">
    <source>
        <dbReference type="Pfam" id="PF03315"/>
    </source>
</evidence>
<evidence type="ECO:0000256" key="3">
    <source>
        <dbReference type="ARBA" id="ARBA00022432"/>
    </source>
</evidence>
<dbReference type="InterPro" id="IPR029009">
    <property type="entry name" value="ASB_dom_sf"/>
</dbReference>
<name>A0ABP9V5F5_9DEIO</name>
<comment type="caution">
    <text evidence="12">The sequence shown here is derived from an EMBL/GenBank/DDBJ whole genome shotgun (WGS) entry which is preliminary data.</text>
</comment>
<evidence type="ECO:0000256" key="4">
    <source>
        <dbReference type="ARBA" id="ARBA00022485"/>
    </source>
</evidence>
<reference evidence="12 13" key="1">
    <citation type="submission" date="2024-02" db="EMBL/GenBank/DDBJ databases">
        <title>Deinococcus xinjiangensis NBRC 107630.</title>
        <authorList>
            <person name="Ichikawa N."/>
            <person name="Katano-Makiyama Y."/>
            <person name="Hidaka K."/>
        </authorList>
    </citation>
    <scope>NUCLEOTIDE SEQUENCE [LARGE SCALE GENOMIC DNA]</scope>
    <source>
        <strain evidence="12 13">NBRC 107630</strain>
    </source>
</reference>
<evidence type="ECO:0000256" key="10">
    <source>
        <dbReference type="RuleBase" id="RU366059"/>
    </source>
</evidence>
<proteinExistence type="inferred from homology"/>
<comment type="similarity">
    <text evidence="2 10">Belongs to the iron-sulfur dependent L-serine dehydratase family.</text>
</comment>
<dbReference type="EC" id="4.3.1.17" evidence="10"/>
<dbReference type="SUPFAM" id="SSF143548">
    <property type="entry name" value="Serine metabolism enzymes domain"/>
    <property type="match status" value="1"/>
</dbReference>
<evidence type="ECO:0000313" key="13">
    <source>
        <dbReference type="Proteomes" id="UP001458946"/>
    </source>
</evidence>
<keyword evidence="3 10" id="KW-0312">Gluconeogenesis</keyword>
<dbReference type="CDD" id="cd04903">
    <property type="entry name" value="ACT_LSD"/>
    <property type="match status" value="1"/>
</dbReference>
<gene>
    <name evidence="12" type="ORF">Dxin01_00238</name>
</gene>
<keyword evidence="6 10" id="KW-0408">Iron</keyword>
<dbReference type="NCBIfam" id="TIGR00719">
    <property type="entry name" value="sda_beta"/>
    <property type="match status" value="1"/>
</dbReference>
<evidence type="ECO:0000256" key="8">
    <source>
        <dbReference type="ARBA" id="ARBA00023239"/>
    </source>
</evidence>
<keyword evidence="4 10" id="KW-0004">4Fe-4S</keyword>
<dbReference type="PANTHER" id="PTHR30182:SF12">
    <property type="entry name" value="L-SERINE DEHYDRATASE, BETA CHAIN-RELATED"/>
    <property type="match status" value="1"/>
</dbReference>
<dbReference type="InterPro" id="IPR004643">
    <property type="entry name" value="Fe-S_L-Ser_bsu"/>
</dbReference>
<evidence type="ECO:0000256" key="6">
    <source>
        <dbReference type="ARBA" id="ARBA00023004"/>
    </source>
</evidence>
<dbReference type="SUPFAM" id="SSF55021">
    <property type="entry name" value="ACT-like"/>
    <property type="match status" value="1"/>
</dbReference>
<dbReference type="PIRSF" id="PIRSF036692">
    <property type="entry name" value="SDH_B"/>
    <property type="match status" value="1"/>
</dbReference>
<evidence type="ECO:0000256" key="1">
    <source>
        <dbReference type="ARBA" id="ARBA00001966"/>
    </source>
</evidence>
<dbReference type="EMBL" id="BAABRN010000002">
    <property type="protein sequence ID" value="GAA5500517.1"/>
    <property type="molecule type" value="Genomic_DNA"/>
</dbReference>
<comment type="cofactor">
    <cofactor evidence="1 10">
        <name>[4Fe-4S] cluster</name>
        <dbReference type="ChEBI" id="CHEBI:49883"/>
    </cofactor>
</comment>
<comment type="catalytic activity">
    <reaction evidence="9 10">
        <text>L-serine = pyruvate + NH4(+)</text>
        <dbReference type="Rhea" id="RHEA:19169"/>
        <dbReference type="ChEBI" id="CHEBI:15361"/>
        <dbReference type="ChEBI" id="CHEBI:28938"/>
        <dbReference type="ChEBI" id="CHEBI:33384"/>
        <dbReference type="EC" id="4.3.1.17"/>
    </reaction>
</comment>
<dbReference type="InterPro" id="IPR051318">
    <property type="entry name" value="Fe-S_L-Ser"/>
</dbReference>
<keyword evidence="5 10" id="KW-0479">Metal-binding</keyword>
<dbReference type="PANTHER" id="PTHR30182">
    <property type="entry name" value="L-SERINE DEHYDRATASE"/>
    <property type="match status" value="1"/>
</dbReference>
<organism evidence="12 13">
    <name type="scientific">Deinococcus xinjiangensis</name>
    <dbReference type="NCBI Taxonomy" id="457454"/>
    <lineage>
        <taxon>Bacteria</taxon>
        <taxon>Thermotogati</taxon>
        <taxon>Deinococcota</taxon>
        <taxon>Deinococci</taxon>
        <taxon>Deinococcales</taxon>
        <taxon>Deinococcaceae</taxon>
        <taxon>Deinococcus</taxon>
    </lineage>
</organism>
<evidence type="ECO:0000256" key="9">
    <source>
        <dbReference type="ARBA" id="ARBA00049406"/>
    </source>
</evidence>
<dbReference type="InterPro" id="IPR045865">
    <property type="entry name" value="ACT-like_dom_sf"/>
</dbReference>
<evidence type="ECO:0000313" key="12">
    <source>
        <dbReference type="EMBL" id="GAA5500517.1"/>
    </source>
</evidence>
<dbReference type="InterPro" id="IPR005131">
    <property type="entry name" value="Ser_deHydtase_bsu"/>
</dbReference>
<keyword evidence="7 10" id="KW-0411">Iron-sulfur</keyword>
<evidence type="ECO:0000256" key="2">
    <source>
        <dbReference type="ARBA" id="ARBA00008636"/>
    </source>
</evidence>
<accession>A0ABP9V5F5</accession>
<sequence length="249" mass="25977">MPIDLLTAIPLPALCQSFPALGSLYTAPMSLLDMIGPVMIGPSSSHTAGACRLGLVAHHLLGEAPRRVNIGLHASFAKTGRGHGTHLALIAGVLGFAPDDPRLPQAFEEAKAAGLSFEFKDVDLGDVHPNTAQIDLYGDTQQVTVQGSSTGGGVILVTQVQGLGVNFSGANPTLLLRYADAVGMIARVASTIAADNVNIAALTCTRETRGGQALLAIELDHPLSAEALAFMNAWQVTNWVRLLPKLMDG</sequence>
<evidence type="ECO:0000256" key="7">
    <source>
        <dbReference type="ARBA" id="ARBA00023014"/>
    </source>
</evidence>
<keyword evidence="8 10" id="KW-0456">Lyase</keyword>
<evidence type="ECO:0000256" key="5">
    <source>
        <dbReference type="ARBA" id="ARBA00022723"/>
    </source>
</evidence>
<dbReference type="Pfam" id="PF03315">
    <property type="entry name" value="SDH_beta"/>
    <property type="match status" value="1"/>
</dbReference>
<dbReference type="Gene3D" id="3.30.70.260">
    <property type="match status" value="1"/>
</dbReference>
<protein>
    <recommendedName>
        <fullName evidence="10">L-serine dehydratase</fullName>
        <ecNumber evidence="10">4.3.1.17</ecNumber>
    </recommendedName>
</protein>
<keyword evidence="13" id="KW-1185">Reference proteome</keyword>
<feature type="domain" description="Serine dehydratase beta chain" evidence="11">
    <location>
        <begin position="32"/>
        <end position="100"/>
    </location>
</feature>
<dbReference type="Proteomes" id="UP001458946">
    <property type="component" value="Unassembled WGS sequence"/>
</dbReference>
<dbReference type="Gene3D" id="3.30.1330.90">
    <property type="entry name" value="D-3-phosphoglycerate dehydrogenase, domain 3"/>
    <property type="match status" value="1"/>
</dbReference>